<evidence type="ECO:0000313" key="3">
    <source>
        <dbReference type="Proteomes" id="UP001165083"/>
    </source>
</evidence>
<gene>
    <name evidence="2" type="ORF">Plil01_000170900</name>
</gene>
<keyword evidence="1" id="KW-1133">Transmembrane helix</keyword>
<dbReference type="EMBL" id="BSXW01000058">
    <property type="protein sequence ID" value="GMF10954.1"/>
    <property type="molecule type" value="Genomic_DNA"/>
</dbReference>
<sequence length="365" mass="40870">MPRQRILVYQNFIPKRCEKTDQYKPSWKNLYTENRCDVVSKPPNIRPAVSNPPHTMVKRRAARVATTMAAAPSSPTPAKRKNAGPSSSVWVSVCSSFLPNVLVIGVALVAVWLEFTTSEFYVHSPELQTLLKRSFIVWVCLAVRTQLTDFVIPPSLARRPPSLRKEAIRHARALFAAVTANLLGTTIIRPVFGAMPQIEETIRLVVPIYFLVEVVVDGLRVPMPLLKAIVGLSVSWLKAVTIPKLVMEWQTDTSAHPFGFVAISTANLYASGMVLRYLTNYGRTHRVLELSMSSFGFIVQITITSAIIGIVAHVANHFVSNEDRMLEARVLYFCVAWFALDKYWKKPLRELLTLVLTSPVKLKSA</sequence>
<keyword evidence="1" id="KW-0472">Membrane</keyword>
<accession>A0A9W6TD33</accession>
<feature type="transmembrane region" description="Helical" evidence="1">
    <location>
        <begin position="258"/>
        <end position="278"/>
    </location>
</feature>
<keyword evidence="3" id="KW-1185">Reference proteome</keyword>
<dbReference type="OrthoDB" id="106537at2759"/>
<dbReference type="Proteomes" id="UP001165083">
    <property type="component" value="Unassembled WGS sequence"/>
</dbReference>
<evidence type="ECO:0000313" key="2">
    <source>
        <dbReference type="EMBL" id="GMF10954.1"/>
    </source>
</evidence>
<proteinExistence type="predicted"/>
<feature type="transmembrane region" description="Helical" evidence="1">
    <location>
        <begin position="89"/>
        <end position="115"/>
    </location>
</feature>
<name>A0A9W6TD33_9STRA</name>
<dbReference type="AlphaFoldDB" id="A0A9W6TD33"/>
<comment type="caution">
    <text evidence="2">The sequence shown here is derived from an EMBL/GenBank/DDBJ whole genome shotgun (WGS) entry which is preliminary data.</text>
</comment>
<protein>
    <submittedName>
        <fullName evidence="2">Unnamed protein product</fullName>
    </submittedName>
</protein>
<keyword evidence="1" id="KW-0812">Transmembrane</keyword>
<feature type="transmembrane region" description="Helical" evidence="1">
    <location>
        <begin position="290"/>
        <end position="314"/>
    </location>
</feature>
<evidence type="ECO:0000256" key="1">
    <source>
        <dbReference type="SAM" id="Phobius"/>
    </source>
</evidence>
<organism evidence="2 3">
    <name type="scientific">Phytophthora lilii</name>
    <dbReference type="NCBI Taxonomy" id="2077276"/>
    <lineage>
        <taxon>Eukaryota</taxon>
        <taxon>Sar</taxon>
        <taxon>Stramenopiles</taxon>
        <taxon>Oomycota</taxon>
        <taxon>Peronosporomycetes</taxon>
        <taxon>Peronosporales</taxon>
        <taxon>Peronosporaceae</taxon>
        <taxon>Phytophthora</taxon>
    </lineage>
</organism>
<feature type="transmembrane region" description="Helical" evidence="1">
    <location>
        <begin position="173"/>
        <end position="192"/>
    </location>
</feature>
<reference evidence="2" key="1">
    <citation type="submission" date="2023-04" db="EMBL/GenBank/DDBJ databases">
        <title>Phytophthora lilii NBRC 32176.</title>
        <authorList>
            <person name="Ichikawa N."/>
            <person name="Sato H."/>
            <person name="Tonouchi N."/>
        </authorList>
    </citation>
    <scope>NUCLEOTIDE SEQUENCE</scope>
    <source>
        <strain evidence="2">NBRC 32176</strain>
    </source>
</reference>